<keyword evidence="2" id="KW-1185">Reference proteome</keyword>
<gene>
    <name evidence="1" type="ORF">E4188_23005</name>
</gene>
<geneLocation type="plasmid" evidence="2">
    <name>paeme5</name>
</geneLocation>
<dbReference type="Gene3D" id="1.10.260.40">
    <property type="entry name" value="lambda repressor-like DNA-binding domains"/>
    <property type="match status" value="1"/>
</dbReference>
<evidence type="ECO:0000313" key="1">
    <source>
        <dbReference type="EMBL" id="QJT41366.1"/>
    </source>
</evidence>
<reference evidence="1 2" key="1">
    <citation type="submission" date="2019-03" db="EMBL/GenBank/DDBJ databases">
        <title>Novel transposon Tn6433 accelerates the dissemination of tet(E) in Aeromonas from aerobic biofilm under oxytetracycline stress.</title>
        <authorList>
            <person name="Shi Y."/>
            <person name="Tian Z."/>
            <person name="Zhang Y."/>
            <person name="Zhang H."/>
            <person name="Yang M."/>
        </authorList>
    </citation>
    <scope>NUCLEOTIDE SEQUENCE [LARGE SCALE GENOMIC DNA]</scope>
    <source>
        <strain evidence="1 2">R50-22</strain>
        <plasmid evidence="2">paeme5</plasmid>
    </source>
</reference>
<name>A0ABX6NZH5_AERME</name>
<evidence type="ECO:0000313" key="2">
    <source>
        <dbReference type="Proteomes" id="UP000502657"/>
    </source>
</evidence>
<dbReference type="EMBL" id="CP038449">
    <property type="protein sequence ID" value="QJT41366.1"/>
    <property type="molecule type" value="Genomic_DNA"/>
</dbReference>
<protein>
    <recommendedName>
        <fullName evidence="3">HTH cro/C1-type domain-containing protein</fullName>
    </recommendedName>
</protein>
<dbReference type="Proteomes" id="UP000502657">
    <property type="component" value="Plasmid pAeme5"/>
</dbReference>
<sequence length="368" mass="42050">MLNAFHIPQLYLEPGHVRAVRLYLSELHKMETPVTQAEFAKLFGITATNTVGRYERGDIQAPVMLLRFMQTQIHLTHQLFGLYENEQQSIELFQSYLTTLSTDNTASTTPGGATKLPNRSVVSDPMFLRTLYENAWGFGGLVVDRFTLRLGRDPLTITPAFGRKKNLRSHGLFLLDQAIREEGEERMSAQDMQLMRDKLNSLTPDGCLTRTRVVKFPHFSVRVLNNVMTIVIEKAERKALLNTRLIETGRQAEQDATKDLLQRELKEGFKTLLANCKLIDETERLKNFIGTDKRVKFHFIGQLEQILRQWLCLPTPDPTEIASHKLWLSMRAGETACTTDLLKLKVVGRDLEIQFTELARKALGEIYS</sequence>
<keyword evidence="1" id="KW-0614">Plasmid</keyword>
<accession>A0ABX6NZH5</accession>
<evidence type="ECO:0008006" key="3">
    <source>
        <dbReference type="Google" id="ProtNLM"/>
    </source>
</evidence>
<dbReference type="RefSeq" id="WP_171270080.1">
    <property type="nucleotide sequence ID" value="NZ_CP038446.1"/>
</dbReference>
<organism evidence="1 2">
    <name type="scientific">Aeromonas media</name>
    <dbReference type="NCBI Taxonomy" id="651"/>
    <lineage>
        <taxon>Bacteria</taxon>
        <taxon>Pseudomonadati</taxon>
        <taxon>Pseudomonadota</taxon>
        <taxon>Gammaproteobacteria</taxon>
        <taxon>Aeromonadales</taxon>
        <taxon>Aeromonadaceae</taxon>
        <taxon>Aeromonas</taxon>
    </lineage>
</organism>
<dbReference type="InterPro" id="IPR010982">
    <property type="entry name" value="Lambda_DNA-bd_dom_sf"/>
</dbReference>
<proteinExistence type="predicted"/>